<organism evidence="1 2">
    <name type="scientific">Sporosarcina highlanderae</name>
    <dbReference type="NCBI Taxonomy" id="3035916"/>
    <lineage>
        <taxon>Bacteria</taxon>
        <taxon>Bacillati</taxon>
        <taxon>Bacillota</taxon>
        <taxon>Bacilli</taxon>
        <taxon>Bacillales</taxon>
        <taxon>Caryophanaceae</taxon>
        <taxon>Sporosarcina</taxon>
    </lineage>
</organism>
<keyword evidence="2" id="KW-1185">Reference proteome</keyword>
<accession>A0ABT8JSV6</accession>
<protein>
    <recommendedName>
        <fullName evidence="3">Lipoprotein</fullName>
    </recommendedName>
</protein>
<sequence length="408" mass="45859">MDQIIIVSVLTLLGISLFAFRGLRGKVGLVLITIIVAGCSGKAPIPQPEIEDIDEEVSEPEVDVDEEGSVFISIEAAKEHAVATTTVRSGEAVGDVYLISTESMASITGKEHASDEGSYAVFLAGDGAKEAELQLQINGLLTNPEESLGTYTLGEYTIFSLARQDRPNLNLIRSWAYDGEKLKEIQFAGKGEVEASHPTFRAIEDSYLQMYLDLEDTADAVPGWTFTTWKWHPEKMSFAFHFERSYTDQEEFGLASGGYLVGKWHKYQHFYLAFPQFTFTDQSKALLSEGMFIDQNVQLGQPIHKLLQERNDWVGHDYYEGGPYYEFPGGFTYFYNEGTQDVSFIVVSKMALTNSTDELRALLGESDKKVFDDINNEYIEYYTFGGYRLLIFSSIEDEVTSLWLSKKQ</sequence>
<proteinExistence type="predicted"/>
<dbReference type="Proteomes" id="UP001175097">
    <property type="component" value="Unassembled WGS sequence"/>
</dbReference>
<dbReference type="EMBL" id="JAROCC010000008">
    <property type="protein sequence ID" value="MDN4608082.1"/>
    <property type="molecule type" value="Genomic_DNA"/>
</dbReference>
<evidence type="ECO:0008006" key="3">
    <source>
        <dbReference type="Google" id="ProtNLM"/>
    </source>
</evidence>
<gene>
    <name evidence="1" type="ORF">P5G49_11445</name>
</gene>
<evidence type="ECO:0000313" key="2">
    <source>
        <dbReference type="Proteomes" id="UP001175097"/>
    </source>
</evidence>
<reference evidence="1" key="1">
    <citation type="submission" date="2023-03" db="EMBL/GenBank/DDBJ databases">
        <title>MT1 and MT2 Draft Genomes of Novel Species.</title>
        <authorList>
            <person name="Venkateswaran K."/>
        </authorList>
    </citation>
    <scope>NUCLEOTIDE SEQUENCE</scope>
    <source>
        <strain evidence="1">F6_3S_P_2</strain>
    </source>
</reference>
<comment type="caution">
    <text evidence="1">The sequence shown here is derived from an EMBL/GenBank/DDBJ whole genome shotgun (WGS) entry which is preliminary data.</text>
</comment>
<name>A0ABT8JSV6_9BACL</name>
<evidence type="ECO:0000313" key="1">
    <source>
        <dbReference type="EMBL" id="MDN4608082.1"/>
    </source>
</evidence>
<dbReference type="RefSeq" id="WP_301243915.1">
    <property type="nucleotide sequence ID" value="NZ_JAROCC010000008.1"/>
</dbReference>